<dbReference type="EMBL" id="JAGRPV010000001">
    <property type="protein sequence ID" value="MDI4648632.1"/>
    <property type="molecule type" value="Genomic_DNA"/>
</dbReference>
<dbReference type="InterPro" id="IPR036520">
    <property type="entry name" value="UPF0759_sf"/>
</dbReference>
<dbReference type="Gene3D" id="3.20.20.410">
    <property type="entry name" value="Protein of unknown function UPF0759"/>
    <property type="match status" value="1"/>
</dbReference>
<dbReference type="Pfam" id="PF01904">
    <property type="entry name" value="DUF72"/>
    <property type="match status" value="1"/>
</dbReference>
<evidence type="ECO:0000313" key="1">
    <source>
        <dbReference type="EMBL" id="MDI4648632.1"/>
    </source>
</evidence>
<dbReference type="InterPro" id="IPR002763">
    <property type="entry name" value="DUF72"/>
</dbReference>
<name>A0ABT6TP46_9BACL</name>
<dbReference type="RefSeq" id="WP_282911331.1">
    <property type="nucleotide sequence ID" value="NZ_JAGRPV010000001.1"/>
</dbReference>
<gene>
    <name evidence="1" type="ORF">KB449_27005</name>
</gene>
<accession>A0ABT6TP46</accession>
<comment type="caution">
    <text evidence="1">The sequence shown here is derived from an EMBL/GenBank/DDBJ whole genome shotgun (WGS) entry which is preliminary data.</text>
</comment>
<dbReference type="Proteomes" id="UP001161691">
    <property type="component" value="Unassembled WGS sequence"/>
</dbReference>
<dbReference type="SUPFAM" id="SSF117396">
    <property type="entry name" value="TM1631-like"/>
    <property type="match status" value="1"/>
</dbReference>
<organism evidence="1 2">
    <name type="scientific">Cohnella hashimotonis</name>
    <dbReference type="NCBI Taxonomy" id="2826895"/>
    <lineage>
        <taxon>Bacteria</taxon>
        <taxon>Bacillati</taxon>
        <taxon>Bacillota</taxon>
        <taxon>Bacilli</taxon>
        <taxon>Bacillales</taxon>
        <taxon>Paenibacillaceae</taxon>
        <taxon>Cohnella</taxon>
    </lineage>
</organism>
<protein>
    <submittedName>
        <fullName evidence="1">DUF72 domain-containing protein</fullName>
    </submittedName>
</protein>
<sequence length="287" mass="32679">MIRIGLTGFGDHEELYGKLKAGERLREYSRHFDVVEIDSSFYAVPSVKNTAKWTADTPEGFKFVVKAYQGMTGHLRGKKNYFDDEETMYKAFHEAIAPMREAGKLAAALFQYPPWFDCTRENVDLLRRTKAYMSDVPCTLELRNRSWYAPEFKDKTIAFMKKEGWIHTIVDEPQAGAGSIPIVPVATTSDMTYVRLHGRNEGGWHASGRPDWRKLRYLYHYDAEELAEWRDRLLALERETDTVYVVFNNNSAGDATPNAKALMDMLAGMSPDAAAARADEQYPVPAI</sequence>
<reference evidence="1" key="1">
    <citation type="submission" date="2023-04" db="EMBL/GenBank/DDBJ databases">
        <title>Comparative genomic analysis of Cohnella hashimotonis sp. nov., isolated from the International Space Station.</title>
        <authorList>
            <person name="Venkateswaran K."/>
            <person name="Simpson A."/>
        </authorList>
    </citation>
    <scope>NUCLEOTIDE SEQUENCE</scope>
    <source>
        <strain evidence="1">F6_2S_P_1</strain>
    </source>
</reference>
<proteinExistence type="predicted"/>
<dbReference type="PANTHER" id="PTHR30348:SF13">
    <property type="entry name" value="UPF0759 PROTEIN YUNF"/>
    <property type="match status" value="1"/>
</dbReference>
<dbReference type="PANTHER" id="PTHR30348">
    <property type="entry name" value="UNCHARACTERIZED PROTEIN YECE"/>
    <property type="match status" value="1"/>
</dbReference>
<evidence type="ECO:0000313" key="2">
    <source>
        <dbReference type="Proteomes" id="UP001161691"/>
    </source>
</evidence>
<keyword evidence="2" id="KW-1185">Reference proteome</keyword>